<keyword evidence="1" id="KW-1133">Transmembrane helix</keyword>
<name>A0A1I4BYK0_9RHOB</name>
<protein>
    <submittedName>
        <fullName evidence="2">Uncharacterized protein</fullName>
    </submittedName>
</protein>
<dbReference type="EMBL" id="FOTF01000001">
    <property type="protein sequence ID" value="SFK73257.1"/>
    <property type="molecule type" value="Genomic_DNA"/>
</dbReference>
<feature type="transmembrane region" description="Helical" evidence="1">
    <location>
        <begin position="84"/>
        <end position="110"/>
    </location>
</feature>
<accession>A0A1I4BYK0</accession>
<evidence type="ECO:0000313" key="2">
    <source>
        <dbReference type="EMBL" id="SFK73257.1"/>
    </source>
</evidence>
<dbReference type="AlphaFoldDB" id="A0A1I4BYK0"/>
<keyword evidence="1" id="KW-0812">Transmembrane</keyword>
<dbReference type="OrthoDB" id="7865740at2"/>
<evidence type="ECO:0000313" key="3">
    <source>
        <dbReference type="Proteomes" id="UP000199550"/>
    </source>
</evidence>
<keyword evidence="1" id="KW-0472">Membrane</keyword>
<gene>
    <name evidence="2" type="ORF">SAMN04488004_101227</name>
</gene>
<feature type="transmembrane region" description="Helical" evidence="1">
    <location>
        <begin position="53"/>
        <end position="72"/>
    </location>
</feature>
<keyword evidence="3" id="KW-1185">Reference proteome</keyword>
<proteinExistence type="predicted"/>
<reference evidence="2 3" key="1">
    <citation type="submission" date="2016-10" db="EMBL/GenBank/DDBJ databases">
        <authorList>
            <person name="de Groot N.N."/>
        </authorList>
    </citation>
    <scope>NUCLEOTIDE SEQUENCE [LARGE SCALE GENOMIC DNA]</scope>
    <source>
        <strain evidence="2 3">DSM 16199</strain>
    </source>
</reference>
<feature type="transmembrane region" description="Helical" evidence="1">
    <location>
        <begin position="116"/>
        <end position="143"/>
    </location>
</feature>
<evidence type="ECO:0000256" key="1">
    <source>
        <dbReference type="SAM" id="Phobius"/>
    </source>
</evidence>
<feature type="transmembrane region" description="Helical" evidence="1">
    <location>
        <begin position="20"/>
        <end position="41"/>
    </location>
</feature>
<dbReference type="RefSeq" id="WP_090184363.1">
    <property type="nucleotide sequence ID" value="NZ_FOTF01000001.1"/>
</dbReference>
<dbReference type="Proteomes" id="UP000199550">
    <property type="component" value="Unassembled WGS sequence"/>
</dbReference>
<organism evidence="2 3">
    <name type="scientific">Loktanella salsilacus</name>
    <dbReference type="NCBI Taxonomy" id="195913"/>
    <lineage>
        <taxon>Bacteria</taxon>
        <taxon>Pseudomonadati</taxon>
        <taxon>Pseudomonadota</taxon>
        <taxon>Alphaproteobacteria</taxon>
        <taxon>Rhodobacterales</taxon>
        <taxon>Roseobacteraceae</taxon>
        <taxon>Loktanella</taxon>
    </lineage>
</organism>
<sequence>MLSSLFSNFSPTAGEKRLYAAALAVSLAGGVVSFTIVSQMGHDQAMLRRLSGADYWFVIAGVLGSLCALFAGRDWLGHGGPLGVLKLVAGILAITFMGTIIGGTLALPFYGTMFGPMMFCFTVAAHPVLALIWVNALVVAHLLMTDWRRERDSIFAPLNRSVTVVTARQPQAGARQNWLNPKRDREKRRA</sequence>